<sequence length="482" mass="52805">MPLPKSFFAGVLAYLASIALSSPTPQSPDLSAFQPGDIIRRDVAVVGGGSSGTYSAISLVDKGRSVIVIEKQGRLGGHTATYVDPATGTTTEVGVQIYHNYTIVKDYFARFDIPIINSPGFYPSGNNFDYRTGERVTLTPPSASEVSLAFAAYSEQLAKYPGLNNGIYLPDPVPEDLYLPFGEFVEKYGLQAAVPSMYHYNPGVGNMLDNPTLEAFRYWSLHGMVQSIATGFLITERRNSSELYAKAVEELSETGSVLLNSQVVTAVRKEGTAGVTLIVDTPTGKKLILAKKLLVAVPPKLDIVRPLDLSDDESTLFSKFISAGYYAGALVDTSFSEETSHSNAIQDAPYNLPALPAAYNFSPSRVRGVQIFHYGTPQSEETFPLTDDEVESHVIDTVRRIQEQNPNLYNITDPKVVAFYPHAPYSLQVSGEDIRDGFYEQLYALQGQRNTYWTGAAWRAEDSSLLWRFSEEVVLPALVEGL</sequence>
<evidence type="ECO:0000256" key="1">
    <source>
        <dbReference type="SAM" id="SignalP"/>
    </source>
</evidence>
<dbReference type="PANTHER" id="PTHR42923:SF26">
    <property type="entry name" value="FMN REDUCTASE LOT6, PUTATIVE (AFU_ORTHOLOGUE AFUA_7G06600)-RELATED"/>
    <property type="match status" value="1"/>
</dbReference>
<dbReference type="InterPro" id="IPR050464">
    <property type="entry name" value="Zeta_carotene_desat/Oxidored"/>
</dbReference>
<keyword evidence="1" id="KW-0732">Signal</keyword>
<dbReference type="Pfam" id="PF01593">
    <property type="entry name" value="Amino_oxidase"/>
    <property type="match status" value="1"/>
</dbReference>
<protein>
    <recommendedName>
        <fullName evidence="2">Amine oxidase domain-containing protein</fullName>
    </recommendedName>
</protein>
<reference evidence="4" key="1">
    <citation type="journal article" date="2016" name="Genome Announc.">
        <title>Draft genome sequences of fungus Aspergillus calidoustus.</title>
        <authorList>
            <person name="Horn F."/>
            <person name="Linde J."/>
            <person name="Mattern D.J."/>
            <person name="Walther G."/>
            <person name="Guthke R."/>
            <person name="Scherlach K."/>
            <person name="Martin K."/>
            <person name="Brakhage A.A."/>
            <person name="Petzke L."/>
            <person name="Valiante V."/>
        </authorList>
    </citation>
    <scope>NUCLEOTIDE SEQUENCE [LARGE SCALE GENOMIC DNA]</scope>
    <source>
        <strain evidence="4">SF006504</strain>
    </source>
</reference>
<dbReference type="Gene3D" id="1.10.405.20">
    <property type="match status" value="1"/>
</dbReference>
<evidence type="ECO:0000313" key="3">
    <source>
        <dbReference type="EMBL" id="CEL08840.1"/>
    </source>
</evidence>
<proteinExistence type="predicted"/>
<dbReference type="EMBL" id="CDMC01000012">
    <property type="protein sequence ID" value="CEL08840.1"/>
    <property type="molecule type" value="Genomic_DNA"/>
</dbReference>
<gene>
    <name evidence="3" type="ORF">ASPCAL11985</name>
</gene>
<dbReference type="SUPFAM" id="SSF51905">
    <property type="entry name" value="FAD/NAD(P)-binding domain"/>
    <property type="match status" value="1"/>
</dbReference>
<dbReference type="PANTHER" id="PTHR42923">
    <property type="entry name" value="PROTOPORPHYRINOGEN OXIDASE"/>
    <property type="match status" value="1"/>
</dbReference>
<accession>A0A0U5GDW3</accession>
<evidence type="ECO:0000313" key="4">
    <source>
        <dbReference type="Proteomes" id="UP000054771"/>
    </source>
</evidence>
<dbReference type="Proteomes" id="UP000054771">
    <property type="component" value="Unassembled WGS sequence"/>
</dbReference>
<dbReference type="InterPro" id="IPR002937">
    <property type="entry name" value="Amino_oxidase"/>
</dbReference>
<organism evidence="3 4">
    <name type="scientific">Aspergillus calidoustus</name>
    <dbReference type="NCBI Taxonomy" id="454130"/>
    <lineage>
        <taxon>Eukaryota</taxon>
        <taxon>Fungi</taxon>
        <taxon>Dikarya</taxon>
        <taxon>Ascomycota</taxon>
        <taxon>Pezizomycotina</taxon>
        <taxon>Eurotiomycetes</taxon>
        <taxon>Eurotiomycetidae</taxon>
        <taxon>Eurotiales</taxon>
        <taxon>Aspergillaceae</taxon>
        <taxon>Aspergillus</taxon>
        <taxon>Aspergillus subgen. Nidulantes</taxon>
    </lineage>
</organism>
<dbReference type="Gene3D" id="3.30.70.1990">
    <property type="match status" value="1"/>
</dbReference>
<dbReference type="GO" id="GO:0016491">
    <property type="term" value="F:oxidoreductase activity"/>
    <property type="evidence" value="ECO:0007669"/>
    <property type="project" value="InterPro"/>
</dbReference>
<dbReference type="AlphaFoldDB" id="A0A0U5GDW3"/>
<feature type="domain" description="Amine oxidase" evidence="2">
    <location>
        <begin position="55"/>
        <end position="459"/>
    </location>
</feature>
<dbReference type="OMA" id="FRSHAPY"/>
<evidence type="ECO:0000259" key="2">
    <source>
        <dbReference type="Pfam" id="PF01593"/>
    </source>
</evidence>
<name>A0A0U5GDW3_ASPCI</name>
<feature type="chain" id="PRO_5006857775" description="Amine oxidase domain-containing protein" evidence="1">
    <location>
        <begin position="22"/>
        <end position="482"/>
    </location>
</feature>
<dbReference type="OrthoDB" id="68575at2759"/>
<dbReference type="SMR" id="A0A0U5GDW3"/>
<feature type="signal peptide" evidence="1">
    <location>
        <begin position="1"/>
        <end position="21"/>
    </location>
</feature>
<dbReference type="InterPro" id="IPR036188">
    <property type="entry name" value="FAD/NAD-bd_sf"/>
</dbReference>
<keyword evidence="4" id="KW-1185">Reference proteome</keyword>
<dbReference type="Gene3D" id="3.50.50.60">
    <property type="entry name" value="FAD/NAD(P)-binding domain"/>
    <property type="match status" value="1"/>
</dbReference>